<evidence type="ECO:0000256" key="3">
    <source>
        <dbReference type="SAM" id="Phobius"/>
    </source>
</evidence>
<gene>
    <name evidence="5" type="ORF">WKV44_01150</name>
</gene>
<evidence type="ECO:0000259" key="4">
    <source>
        <dbReference type="SMART" id="SM00244"/>
    </source>
</evidence>
<dbReference type="RefSeq" id="WP_420068596.1">
    <property type="nucleotide sequence ID" value="NZ_JBCHKQ010000001.1"/>
</dbReference>
<dbReference type="InterPro" id="IPR032435">
    <property type="entry name" value="STML2-like_C"/>
</dbReference>
<protein>
    <submittedName>
        <fullName evidence="5">Stomatin-like protein</fullName>
    </submittedName>
</protein>
<dbReference type="InterPro" id="IPR001107">
    <property type="entry name" value="Band_7"/>
</dbReference>
<dbReference type="InterPro" id="IPR036013">
    <property type="entry name" value="Band_7/SPFH_dom_sf"/>
</dbReference>
<evidence type="ECO:0000313" key="6">
    <source>
        <dbReference type="Proteomes" id="UP001466331"/>
    </source>
</evidence>
<dbReference type="CDD" id="cd08829">
    <property type="entry name" value="SPFH_paraslipin"/>
    <property type="match status" value="1"/>
</dbReference>
<feature type="transmembrane region" description="Helical" evidence="3">
    <location>
        <begin position="6"/>
        <end position="25"/>
    </location>
</feature>
<keyword evidence="3" id="KW-0812">Transmembrane</keyword>
<dbReference type="PANTHER" id="PTHR43327:SF10">
    <property type="entry name" value="STOMATIN-LIKE PROTEIN 2, MITOCHONDRIAL"/>
    <property type="match status" value="1"/>
</dbReference>
<dbReference type="Pfam" id="PF16200">
    <property type="entry name" value="Band_7_C"/>
    <property type="match status" value="1"/>
</dbReference>
<keyword evidence="3" id="KW-1133">Transmembrane helix</keyword>
<accession>A0ABU9U9J1</accession>
<organism evidence="5 6">
    <name type="scientific">Rarispira pelagica</name>
    <dbReference type="NCBI Taxonomy" id="3141764"/>
    <lineage>
        <taxon>Bacteria</taxon>
        <taxon>Pseudomonadati</taxon>
        <taxon>Spirochaetota</taxon>
        <taxon>Spirochaetia</taxon>
        <taxon>Winmispirales</taxon>
        <taxon>Winmispiraceae</taxon>
        <taxon>Rarispira</taxon>
    </lineage>
</organism>
<dbReference type="Proteomes" id="UP001466331">
    <property type="component" value="Unassembled WGS sequence"/>
</dbReference>
<name>A0ABU9U9J1_9SPIR</name>
<dbReference type="SMART" id="SM00244">
    <property type="entry name" value="PHB"/>
    <property type="match status" value="1"/>
</dbReference>
<sequence length="309" mass="34382">MGTFLSYLISFFILWLVFTIFFRLIRIVPEQEAWIVEQFGKYRKTLGAGLHIIIPIIQKVAYKHTLKEQVIDVSPQSCITKDNVQVTVDGVLYLKVVDPVKASYGINNYIYASIQLSQTTMRSEIGKIELDNTFSERDTINNNIVKAVDVASDPWGVKVTRYEIKDITPPLSVLESMEQQVMAEREKRAQILESEGEREANINTAKGEKQSAINTSEGEKIARINKAEGEAYYIRTVAEATAESLEEVSKAIAEPGGKQAVKLKIAQDFIAKLNTILNSSKTSVMPLDLSQIKAVFDTASNSGLIKGGK</sequence>
<comment type="caution">
    <text evidence="5">The sequence shown here is derived from an EMBL/GenBank/DDBJ whole genome shotgun (WGS) entry which is preliminary data.</text>
</comment>
<feature type="domain" description="Band 7" evidence="4">
    <location>
        <begin position="23"/>
        <end position="181"/>
    </location>
</feature>
<dbReference type="InterPro" id="IPR001972">
    <property type="entry name" value="Stomatin_HflK_fam"/>
</dbReference>
<dbReference type="EMBL" id="JBCHKQ010000001">
    <property type="protein sequence ID" value="MEM5947144.1"/>
    <property type="molecule type" value="Genomic_DNA"/>
</dbReference>
<dbReference type="PANTHER" id="PTHR43327">
    <property type="entry name" value="STOMATIN-LIKE PROTEIN 2, MITOCHONDRIAL"/>
    <property type="match status" value="1"/>
</dbReference>
<evidence type="ECO:0000256" key="2">
    <source>
        <dbReference type="ARBA" id="ARBA00008164"/>
    </source>
</evidence>
<evidence type="ECO:0000256" key="1">
    <source>
        <dbReference type="ARBA" id="ARBA00004167"/>
    </source>
</evidence>
<dbReference type="Pfam" id="PF01145">
    <property type="entry name" value="Band_7"/>
    <property type="match status" value="1"/>
</dbReference>
<keyword evidence="6" id="KW-1185">Reference proteome</keyword>
<reference evidence="5 6" key="1">
    <citation type="submission" date="2024-03" db="EMBL/GenBank/DDBJ databases">
        <title>Ignisphaera cupida sp. nov., a hyperthermophilic hydrolytic archaeon from a hot spring of Kamchatka, and proposal of Ignisphaeraceae fam. nov.</title>
        <authorList>
            <person name="Podosokorskaya O.A."/>
            <person name="Elcheninov A.G."/>
            <person name="Maltseva A.I."/>
            <person name="Zayulina K.S."/>
            <person name="Novikov A."/>
            <person name="Merkel A.Y."/>
        </authorList>
    </citation>
    <scope>NUCLEOTIDE SEQUENCE [LARGE SCALE GENOMIC DNA]</scope>
    <source>
        <strain evidence="5 6">38H-sp</strain>
    </source>
</reference>
<dbReference type="InterPro" id="IPR050710">
    <property type="entry name" value="Band7/mec-2_domain"/>
</dbReference>
<dbReference type="SUPFAM" id="SSF117892">
    <property type="entry name" value="Band 7/SPFH domain"/>
    <property type="match status" value="1"/>
</dbReference>
<comment type="similarity">
    <text evidence="2">Belongs to the band 7/mec-2 family.</text>
</comment>
<comment type="subcellular location">
    <subcellularLocation>
        <location evidence="1">Membrane</location>
        <topology evidence="1">Single-pass membrane protein</topology>
    </subcellularLocation>
</comment>
<keyword evidence="3" id="KW-0472">Membrane</keyword>
<dbReference type="PRINTS" id="PR00721">
    <property type="entry name" value="STOMATIN"/>
</dbReference>
<evidence type="ECO:0000313" key="5">
    <source>
        <dbReference type="EMBL" id="MEM5947144.1"/>
    </source>
</evidence>
<dbReference type="Gene3D" id="3.30.479.30">
    <property type="entry name" value="Band 7 domain"/>
    <property type="match status" value="1"/>
</dbReference>
<proteinExistence type="inferred from homology"/>